<evidence type="ECO:0000313" key="2">
    <source>
        <dbReference type="EMBL" id="KAF0905558.1"/>
    </source>
</evidence>
<accession>A0A6G1CYN9</accession>
<reference evidence="2 3" key="1">
    <citation type="submission" date="2019-11" db="EMBL/GenBank/DDBJ databases">
        <title>Whole genome sequence of Oryza granulata.</title>
        <authorList>
            <person name="Li W."/>
        </authorList>
    </citation>
    <scope>NUCLEOTIDE SEQUENCE [LARGE SCALE GENOMIC DNA]</scope>
    <source>
        <strain evidence="3">cv. Menghai</strain>
        <tissue evidence="2">Leaf</tissue>
    </source>
</reference>
<organism evidence="2 3">
    <name type="scientific">Oryza meyeriana var. granulata</name>
    <dbReference type="NCBI Taxonomy" id="110450"/>
    <lineage>
        <taxon>Eukaryota</taxon>
        <taxon>Viridiplantae</taxon>
        <taxon>Streptophyta</taxon>
        <taxon>Embryophyta</taxon>
        <taxon>Tracheophyta</taxon>
        <taxon>Spermatophyta</taxon>
        <taxon>Magnoliopsida</taxon>
        <taxon>Liliopsida</taxon>
        <taxon>Poales</taxon>
        <taxon>Poaceae</taxon>
        <taxon>BOP clade</taxon>
        <taxon>Oryzoideae</taxon>
        <taxon>Oryzeae</taxon>
        <taxon>Oryzinae</taxon>
        <taxon>Oryza</taxon>
        <taxon>Oryza meyeriana</taxon>
    </lineage>
</organism>
<evidence type="ECO:0000256" key="1">
    <source>
        <dbReference type="SAM" id="MobiDB-lite"/>
    </source>
</evidence>
<dbReference type="AlphaFoldDB" id="A0A6G1CYN9"/>
<feature type="compositionally biased region" description="Basic and acidic residues" evidence="1">
    <location>
        <begin position="40"/>
        <end position="53"/>
    </location>
</feature>
<evidence type="ECO:0000313" key="3">
    <source>
        <dbReference type="Proteomes" id="UP000479710"/>
    </source>
</evidence>
<feature type="region of interest" description="Disordered" evidence="1">
    <location>
        <begin position="30"/>
        <end position="66"/>
    </location>
</feature>
<sequence>MAVDGSSLTRSRRRRWLSGTATWLSVAGRDQGRGRWGSKPARDGVHGGNRERCSGAIQRRQGVGSQGWLRKMTEATRWLQGGVNRES</sequence>
<dbReference type="Proteomes" id="UP000479710">
    <property type="component" value="Unassembled WGS sequence"/>
</dbReference>
<proteinExistence type="predicted"/>
<keyword evidence="3" id="KW-1185">Reference proteome</keyword>
<comment type="caution">
    <text evidence="2">The sequence shown here is derived from an EMBL/GenBank/DDBJ whole genome shotgun (WGS) entry which is preliminary data.</text>
</comment>
<protein>
    <submittedName>
        <fullName evidence="2">Uncharacterized protein</fullName>
    </submittedName>
</protein>
<name>A0A6G1CYN9_9ORYZ</name>
<gene>
    <name evidence="2" type="ORF">E2562_007355</name>
</gene>
<dbReference type="EMBL" id="SPHZ02000007">
    <property type="protein sequence ID" value="KAF0905558.1"/>
    <property type="molecule type" value="Genomic_DNA"/>
</dbReference>